<dbReference type="Proteomes" id="UP000681722">
    <property type="component" value="Unassembled WGS sequence"/>
</dbReference>
<dbReference type="AlphaFoldDB" id="A0A813V4J3"/>
<name>A0A813V4J3_9BILA</name>
<evidence type="ECO:0000256" key="2">
    <source>
        <dbReference type="ARBA" id="ARBA00022487"/>
    </source>
</evidence>
<dbReference type="OrthoDB" id="19653at2759"/>
<feature type="domain" description="Carboxylesterase type B" evidence="5">
    <location>
        <begin position="30"/>
        <end position="231"/>
    </location>
</feature>
<dbReference type="EMBL" id="CAJNOQ010000755">
    <property type="protein sequence ID" value="CAF0835064.1"/>
    <property type="molecule type" value="Genomic_DNA"/>
</dbReference>
<dbReference type="InterPro" id="IPR029058">
    <property type="entry name" value="AB_hydrolase_fold"/>
</dbReference>
<protein>
    <recommendedName>
        <fullName evidence="5">Carboxylesterase type B domain-containing protein</fullName>
    </recommendedName>
</protein>
<evidence type="ECO:0000259" key="5">
    <source>
        <dbReference type="Pfam" id="PF00135"/>
    </source>
</evidence>
<dbReference type="InterPro" id="IPR002018">
    <property type="entry name" value="CarbesteraseB"/>
</dbReference>
<evidence type="ECO:0000313" key="7">
    <source>
        <dbReference type="EMBL" id="CAF3622227.1"/>
    </source>
</evidence>
<keyword evidence="4" id="KW-0732">Signal</keyword>
<dbReference type="Proteomes" id="UP000663829">
    <property type="component" value="Unassembled WGS sequence"/>
</dbReference>
<dbReference type="Pfam" id="PF00135">
    <property type="entry name" value="COesterase"/>
    <property type="match status" value="2"/>
</dbReference>
<comment type="similarity">
    <text evidence="1">Belongs to the type-B carboxylesterase/lipase family.</text>
</comment>
<evidence type="ECO:0000313" key="6">
    <source>
        <dbReference type="EMBL" id="CAF0835064.1"/>
    </source>
</evidence>
<evidence type="ECO:0000313" key="8">
    <source>
        <dbReference type="Proteomes" id="UP000663829"/>
    </source>
</evidence>
<dbReference type="Gene3D" id="3.40.50.1820">
    <property type="entry name" value="alpha/beta hydrolase"/>
    <property type="match status" value="2"/>
</dbReference>
<evidence type="ECO:0000256" key="4">
    <source>
        <dbReference type="SAM" id="SignalP"/>
    </source>
</evidence>
<dbReference type="EMBL" id="CAJOBC010000755">
    <property type="protein sequence ID" value="CAF3622227.1"/>
    <property type="molecule type" value="Genomic_DNA"/>
</dbReference>
<dbReference type="InterPro" id="IPR019819">
    <property type="entry name" value="Carboxylesterase_B_CS"/>
</dbReference>
<reference evidence="6" key="1">
    <citation type="submission" date="2021-02" db="EMBL/GenBank/DDBJ databases">
        <authorList>
            <person name="Nowell W R."/>
        </authorList>
    </citation>
    <scope>NUCLEOTIDE SEQUENCE</scope>
</reference>
<keyword evidence="2" id="KW-0719">Serine esterase</keyword>
<gene>
    <name evidence="6" type="ORF">GPM918_LOCUS5259</name>
    <name evidence="7" type="ORF">SRO942_LOCUS5259</name>
</gene>
<evidence type="ECO:0000256" key="3">
    <source>
        <dbReference type="ARBA" id="ARBA00022801"/>
    </source>
</evidence>
<keyword evidence="3" id="KW-0378">Hydrolase</keyword>
<keyword evidence="8" id="KW-1185">Reference proteome</keyword>
<proteinExistence type="inferred from homology"/>
<organism evidence="6 8">
    <name type="scientific">Didymodactylos carnosus</name>
    <dbReference type="NCBI Taxonomy" id="1234261"/>
    <lineage>
        <taxon>Eukaryota</taxon>
        <taxon>Metazoa</taxon>
        <taxon>Spiralia</taxon>
        <taxon>Gnathifera</taxon>
        <taxon>Rotifera</taxon>
        <taxon>Eurotatoria</taxon>
        <taxon>Bdelloidea</taxon>
        <taxon>Philodinida</taxon>
        <taxon>Philodinidae</taxon>
        <taxon>Didymodactylos</taxon>
    </lineage>
</organism>
<feature type="domain" description="Carboxylesterase type B" evidence="5">
    <location>
        <begin position="248"/>
        <end position="564"/>
    </location>
</feature>
<dbReference type="PANTHER" id="PTHR43918">
    <property type="entry name" value="ACETYLCHOLINESTERASE"/>
    <property type="match status" value="1"/>
</dbReference>
<feature type="signal peptide" evidence="4">
    <location>
        <begin position="1"/>
        <end position="19"/>
    </location>
</feature>
<dbReference type="PROSITE" id="PS00941">
    <property type="entry name" value="CARBOXYLESTERASE_B_2"/>
    <property type="match status" value="1"/>
</dbReference>
<dbReference type="GO" id="GO:0052689">
    <property type="term" value="F:carboxylic ester hydrolase activity"/>
    <property type="evidence" value="ECO:0007669"/>
    <property type="project" value="UniProtKB-KW"/>
</dbReference>
<evidence type="ECO:0000256" key="1">
    <source>
        <dbReference type="ARBA" id="ARBA00005964"/>
    </source>
</evidence>
<accession>A0A813V4J3</accession>
<feature type="chain" id="PRO_5036409449" description="Carboxylesterase type B domain-containing protein" evidence="4">
    <location>
        <begin position="20"/>
        <end position="600"/>
    </location>
</feature>
<dbReference type="SUPFAM" id="SSF53474">
    <property type="entry name" value="alpha/beta-Hydrolases"/>
    <property type="match status" value="1"/>
</dbReference>
<comment type="caution">
    <text evidence="6">The sequence shown here is derived from an EMBL/GenBank/DDBJ whole genome shotgun (WGS) entry which is preliminary data.</text>
</comment>
<dbReference type="InterPro" id="IPR050654">
    <property type="entry name" value="AChE-related_enzymes"/>
</dbReference>
<sequence>MFDFKHLIILLQLLFIVKCQYSSDDQQHLLIRTSSGIYQGRTFQYQNQTIYQYLGIQYAKVTKRFHRAVPIIRNESNVILQADRFGPVCKPSGSSCNSPNLCTVAYGIFTSLSLVDEDCLYLNIFLPITTNTSESWSNSQRKAIFIWIHGGSGQIGTGNLFDGSIFAAVGDVIVVTFNFRLNLYGFLSSGDDRLEGNLGLYDQLLVLDWLYDNADQIGGDRERIVLGGHSAVAIDNECYYTLNENDEKLDFSKTLDCLSKKDFQTLNEHEHHSYISANHTNVVHQQPFLTSNQNETYLLDNTNYSKIDILMGSVADEGLYIAVVPMLIEQEDQGISTLNLSIVDVALKFLANIKPDSSCLYQDALKLYQINEHICLTLSNPALYECKCSLFLNYSKLISDILFYNDYHRYVVERLKKSSIKKQSMKVGKTYLYSYTYHTSQEHPFPCNLYFHNKGLTGHFGELEYTWGIPLFEKNKSLVQLDKYMPIGNQGQLPSAYDSNQIEFSEQIIRYWSSFIQFGDPNVLKSASSPYWNESVTNKPIVMNLYPKQLHTTSFFESKSVTFWKRTCPLFTNNTNNEKKIVHGKSFVVLIVLFLILALR</sequence>
<dbReference type="PANTHER" id="PTHR43918:SF4">
    <property type="entry name" value="CARBOXYLIC ESTER HYDROLASE"/>
    <property type="match status" value="1"/>
</dbReference>